<gene>
    <name evidence="1" type="ORF">BDV30DRAFT_221124</name>
</gene>
<accession>A0A5N6ILZ2</accession>
<organism evidence="1 2">
    <name type="scientific">Aspergillus minisclerotigenes</name>
    <dbReference type="NCBI Taxonomy" id="656917"/>
    <lineage>
        <taxon>Eukaryota</taxon>
        <taxon>Fungi</taxon>
        <taxon>Dikarya</taxon>
        <taxon>Ascomycota</taxon>
        <taxon>Pezizomycotina</taxon>
        <taxon>Eurotiomycetes</taxon>
        <taxon>Eurotiomycetidae</taxon>
        <taxon>Eurotiales</taxon>
        <taxon>Aspergillaceae</taxon>
        <taxon>Aspergillus</taxon>
        <taxon>Aspergillus subgen. Circumdati</taxon>
    </lineage>
</organism>
<protein>
    <submittedName>
        <fullName evidence="1">Uncharacterized protein</fullName>
    </submittedName>
</protein>
<dbReference type="EMBL" id="ML732928">
    <property type="protein sequence ID" value="KAB8266920.1"/>
    <property type="molecule type" value="Genomic_DNA"/>
</dbReference>
<name>A0A5N6ILZ2_9EURO</name>
<evidence type="ECO:0000313" key="1">
    <source>
        <dbReference type="EMBL" id="KAB8266920.1"/>
    </source>
</evidence>
<dbReference type="Proteomes" id="UP000326289">
    <property type="component" value="Unassembled WGS sequence"/>
</dbReference>
<reference evidence="1 2" key="1">
    <citation type="submission" date="2019-04" db="EMBL/GenBank/DDBJ databases">
        <title>Fungal friends and foes A comparative genomics study of 23 Aspergillus species from section Flavi.</title>
        <authorList>
            <consortium name="DOE Joint Genome Institute"/>
            <person name="Kjaerbolling I."/>
            <person name="Vesth T.C."/>
            <person name="Frisvad J.C."/>
            <person name="Nybo J.L."/>
            <person name="Theobald S."/>
            <person name="Kildgaard S."/>
            <person name="Petersen T.I."/>
            <person name="Kuo A."/>
            <person name="Sato A."/>
            <person name="Lyhne E.K."/>
            <person name="Kogle M.E."/>
            <person name="Wiebenga A."/>
            <person name="Kun R.S."/>
            <person name="Lubbers R.J."/>
            <person name="Makela M.R."/>
            <person name="Barry K."/>
            <person name="Chovatia M."/>
            <person name="Clum A."/>
            <person name="Daum C."/>
            <person name="Haridas S."/>
            <person name="He G."/>
            <person name="LaButti K."/>
            <person name="Lipzen A."/>
            <person name="Mondo S."/>
            <person name="Pangilinan J."/>
            <person name="Riley R."/>
            <person name="Salamov A."/>
            <person name="Simmons B.A."/>
            <person name="Magnuson J.K."/>
            <person name="Henrissat B."/>
            <person name="Mortensen U.H."/>
            <person name="Larsen T.O."/>
            <person name="De vries R.P."/>
            <person name="Grigoriev I.V."/>
            <person name="Machida M."/>
            <person name="Baker S.E."/>
            <person name="Andersen M.R."/>
        </authorList>
    </citation>
    <scope>NUCLEOTIDE SEQUENCE [LARGE SCALE GENOMIC DNA]</scope>
    <source>
        <strain evidence="1 2">CBS 117635</strain>
    </source>
</reference>
<evidence type="ECO:0000313" key="2">
    <source>
        <dbReference type="Proteomes" id="UP000326289"/>
    </source>
</evidence>
<sequence>MTPEYGVGVSLVSLLAPNNHQLVLKLHGRVEVSKVSRQTSLPGVGRPRIFRMAAIEQAYCITYIIPAILSLFICLGI</sequence>
<dbReference type="AlphaFoldDB" id="A0A5N6ILZ2"/>
<keyword evidence="2" id="KW-1185">Reference proteome</keyword>
<proteinExistence type="predicted"/>